<feature type="domain" description="Ribosomal RNA-processing protein 14 N-terminal" evidence="6">
    <location>
        <begin position="32"/>
        <end position="91"/>
    </location>
</feature>
<dbReference type="EnsemblPlants" id="Ma11_t15460.1">
    <property type="protein sequence ID" value="Ma11_p15460.1"/>
    <property type="gene ID" value="Ma11_g15460"/>
</dbReference>
<dbReference type="InterPro" id="IPR007019">
    <property type="entry name" value="SURF6"/>
</dbReference>
<dbReference type="AlphaFoldDB" id="A0A804L866"/>
<dbReference type="FunCoup" id="A0A804L866">
    <property type="interactions" value="186"/>
</dbReference>
<gene>
    <name evidence="7" type="ORF">GSMUA_09530.1</name>
</gene>
<evidence type="ECO:0000313" key="9">
    <source>
        <dbReference type="Proteomes" id="UP000012960"/>
    </source>
</evidence>
<dbReference type="PANTHER" id="PTHR14369:SF0">
    <property type="entry name" value="SURFEIT LOCUS PROTEIN 6"/>
    <property type="match status" value="1"/>
</dbReference>
<evidence type="ECO:0000313" key="7">
    <source>
        <dbReference type="EMBL" id="CAG1864675.1"/>
    </source>
</evidence>
<reference evidence="8" key="2">
    <citation type="submission" date="2021-05" db="UniProtKB">
        <authorList>
            <consortium name="EnsemblPlants"/>
        </authorList>
    </citation>
    <scope>IDENTIFICATION</scope>
    <source>
        <strain evidence="8">subsp. malaccensis</strain>
    </source>
</reference>
<feature type="compositionally biased region" description="Acidic residues" evidence="4">
    <location>
        <begin position="113"/>
        <end position="136"/>
    </location>
</feature>
<feature type="compositionally biased region" description="Basic and acidic residues" evidence="4">
    <location>
        <begin position="266"/>
        <end position="285"/>
    </location>
</feature>
<accession>A0A804L866</accession>
<dbReference type="GO" id="GO:0042274">
    <property type="term" value="P:ribosomal small subunit biogenesis"/>
    <property type="evidence" value="ECO:0000318"/>
    <property type="project" value="GO_Central"/>
</dbReference>
<dbReference type="EMBL" id="HG996475">
    <property type="protein sequence ID" value="CAG1864675.1"/>
    <property type="molecule type" value="Genomic_DNA"/>
</dbReference>
<dbReference type="Gramene" id="Ma11_t15460.1">
    <property type="protein sequence ID" value="Ma11_p15460.1"/>
    <property type="gene ID" value="Ma11_g15460"/>
</dbReference>
<evidence type="ECO:0000256" key="1">
    <source>
        <dbReference type="ARBA" id="ARBA00004123"/>
    </source>
</evidence>
<evidence type="ECO:0000256" key="4">
    <source>
        <dbReference type="SAM" id="MobiDB-lite"/>
    </source>
</evidence>
<dbReference type="PANTHER" id="PTHR14369">
    <property type="entry name" value="SURFEIT LOCUS PROTEIN 6"/>
    <property type="match status" value="1"/>
</dbReference>
<evidence type="ECO:0000256" key="3">
    <source>
        <dbReference type="ARBA" id="ARBA00023242"/>
    </source>
</evidence>
<dbReference type="GO" id="GO:0003677">
    <property type="term" value="F:DNA binding"/>
    <property type="evidence" value="ECO:0000318"/>
    <property type="project" value="GO_Central"/>
</dbReference>
<comment type="similarity">
    <text evidence="2">Belongs to the SURF6 family.</text>
</comment>
<dbReference type="InterPro" id="IPR029190">
    <property type="entry name" value="Rrp14/SURF6_C"/>
</dbReference>
<proteinExistence type="inferred from homology"/>
<dbReference type="Pfam" id="PF04935">
    <property type="entry name" value="SURF6"/>
    <property type="match status" value="1"/>
</dbReference>
<feature type="compositionally biased region" description="Basic and acidic residues" evidence="4">
    <location>
        <begin position="306"/>
        <end position="319"/>
    </location>
</feature>
<reference evidence="7" key="1">
    <citation type="submission" date="2021-03" db="EMBL/GenBank/DDBJ databases">
        <authorList>
            <consortium name="Genoscope - CEA"/>
            <person name="William W."/>
        </authorList>
    </citation>
    <scope>NUCLEOTIDE SEQUENCE</scope>
    <source>
        <strain evidence="7">Doubled-haploid Pahang</strain>
    </source>
</reference>
<name>A0A804L866_MUSAM</name>
<feature type="region of interest" description="Disordered" evidence="4">
    <location>
        <begin position="169"/>
        <end position="388"/>
    </location>
</feature>
<comment type="subcellular location">
    <subcellularLocation>
        <location evidence="1">Nucleus</location>
    </subcellularLocation>
</comment>
<dbReference type="InParanoid" id="A0A804L866"/>
<feature type="region of interest" description="Disordered" evidence="4">
    <location>
        <begin position="106"/>
        <end position="157"/>
    </location>
</feature>
<keyword evidence="3" id="KW-0539">Nucleus</keyword>
<organism evidence="8 9">
    <name type="scientific">Musa acuminata subsp. malaccensis</name>
    <name type="common">Wild banana</name>
    <name type="synonym">Musa malaccensis</name>
    <dbReference type="NCBI Taxonomy" id="214687"/>
    <lineage>
        <taxon>Eukaryota</taxon>
        <taxon>Viridiplantae</taxon>
        <taxon>Streptophyta</taxon>
        <taxon>Embryophyta</taxon>
        <taxon>Tracheophyta</taxon>
        <taxon>Spermatophyta</taxon>
        <taxon>Magnoliopsida</taxon>
        <taxon>Liliopsida</taxon>
        <taxon>Zingiberales</taxon>
        <taxon>Musaceae</taxon>
        <taxon>Musa</taxon>
    </lineage>
</organism>
<feature type="compositionally biased region" description="Basic residues" evidence="4">
    <location>
        <begin position="358"/>
        <end position="374"/>
    </location>
</feature>
<dbReference type="GO" id="GO:0003723">
    <property type="term" value="F:RNA binding"/>
    <property type="evidence" value="ECO:0000318"/>
    <property type="project" value="GO_Central"/>
</dbReference>
<dbReference type="GO" id="GO:0042273">
    <property type="term" value="P:ribosomal large subunit biogenesis"/>
    <property type="evidence" value="ECO:0000318"/>
    <property type="project" value="GO_Central"/>
</dbReference>
<dbReference type="Proteomes" id="UP000012960">
    <property type="component" value="Unplaced"/>
</dbReference>
<keyword evidence="9" id="KW-1185">Reference proteome</keyword>
<dbReference type="Pfam" id="PF15459">
    <property type="entry name" value="RRP14"/>
    <property type="match status" value="1"/>
</dbReference>
<protein>
    <submittedName>
        <fullName evidence="7">(wild Malaysian banana) hypothetical protein</fullName>
    </submittedName>
</protein>
<sequence length="388" mass="44980">MKRKVGRQEMSSASVVAVGSSIDGGVDLKTLIHGHSLFFDRLVELIPARFYLPVDDDKPWFQGLSKAAKAAVKAESRDNLKEARRVRLDPAQSSTTLDLLKRSIEAEKSAADTSDEEEDDEGEEDEDEDEDEDEIGSESMTEVENPVPVISDNRSVTYEELRQRLHRRIEELRSGRNTRPLLIKNRPDKREKKKNRNKKKNKEEDASTSQGKRKRDENETREKGKKKKSEKAERHRGDGVAPDISFGQVKIGGEDEHRSKRRKLSKLQELERAKKLQDSKKDPEKGLMVSKKHSWKAAVSRAAGMKVHDDPKLLKESMKKEKKRQQKHAEKWEERIKNTENIRAEKQKTRAENIKERIKQKKMRRIEKREKKLMRPGFEGRKEGYINE</sequence>
<feature type="domain" description="Ribosomal RNA-processing protein 14/surfeit locus protein 6 C-terminal" evidence="5">
    <location>
        <begin position="185"/>
        <end position="365"/>
    </location>
</feature>
<dbReference type="InterPro" id="IPR029188">
    <property type="entry name" value="Rrp14_N"/>
</dbReference>
<evidence type="ECO:0000313" key="8">
    <source>
        <dbReference type="EnsemblPlants" id="Ma11_p15460.1"/>
    </source>
</evidence>
<evidence type="ECO:0000259" key="5">
    <source>
        <dbReference type="Pfam" id="PF04935"/>
    </source>
</evidence>
<dbReference type="OrthoDB" id="444809at2759"/>
<feature type="compositionally biased region" description="Basic and acidic residues" evidence="4">
    <location>
        <begin position="378"/>
        <end position="388"/>
    </location>
</feature>
<feature type="compositionally biased region" description="Basic and acidic residues" evidence="4">
    <location>
        <begin position="327"/>
        <end position="357"/>
    </location>
</feature>
<dbReference type="OMA" id="QKKRTDN"/>
<evidence type="ECO:0000259" key="6">
    <source>
        <dbReference type="Pfam" id="PF15459"/>
    </source>
</evidence>
<dbReference type="GO" id="GO:0005730">
    <property type="term" value="C:nucleolus"/>
    <property type="evidence" value="ECO:0000318"/>
    <property type="project" value="GO_Central"/>
</dbReference>
<feature type="compositionally biased region" description="Basic residues" evidence="4">
    <location>
        <begin position="191"/>
        <end position="200"/>
    </location>
</feature>
<evidence type="ECO:0000256" key="2">
    <source>
        <dbReference type="ARBA" id="ARBA00005904"/>
    </source>
</evidence>